<dbReference type="Pfam" id="PF08376">
    <property type="entry name" value="NIT"/>
    <property type="match status" value="1"/>
</dbReference>
<keyword evidence="7" id="KW-0547">Nucleotide-binding</keyword>
<dbReference type="SUPFAM" id="SSF55874">
    <property type="entry name" value="ATPase domain of HSP90 chaperone/DNA topoisomerase II/histidine kinase"/>
    <property type="match status" value="1"/>
</dbReference>
<dbReference type="PANTHER" id="PTHR44936">
    <property type="entry name" value="SENSOR PROTEIN CREC"/>
    <property type="match status" value="1"/>
</dbReference>
<name>A0A917ZZ58_9ACTN</name>
<evidence type="ECO:0000256" key="10">
    <source>
        <dbReference type="ARBA" id="ARBA00022989"/>
    </source>
</evidence>
<dbReference type="GO" id="GO:0005524">
    <property type="term" value="F:ATP binding"/>
    <property type="evidence" value="ECO:0007669"/>
    <property type="project" value="UniProtKB-KW"/>
</dbReference>
<dbReference type="InterPro" id="IPR003660">
    <property type="entry name" value="HAMP_dom"/>
</dbReference>
<accession>A0A917ZZ58</accession>
<comment type="subcellular location">
    <subcellularLocation>
        <location evidence="2">Membrane</location>
    </subcellularLocation>
</comment>
<comment type="catalytic activity">
    <reaction evidence="1">
        <text>ATP + protein L-histidine = ADP + protein N-phospho-L-histidine.</text>
        <dbReference type="EC" id="2.7.13.3"/>
    </reaction>
</comment>
<dbReference type="GO" id="GO:0000160">
    <property type="term" value="P:phosphorelay signal transduction system"/>
    <property type="evidence" value="ECO:0007669"/>
    <property type="project" value="UniProtKB-KW"/>
</dbReference>
<evidence type="ECO:0000259" key="15">
    <source>
        <dbReference type="SMART" id="SM00387"/>
    </source>
</evidence>
<proteinExistence type="predicted"/>
<evidence type="ECO:0000256" key="12">
    <source>
        <dbReference type="SAM" id="MobiDB-lite"/>
    </source>
</evidence>
<feature type="compositionally biased region" description="Basic and acidic residues" evidence="12">
    <location>
        <begin position="775"/>
        <end position="785"/>
    </location>
</feature>
<feature type="compositionally biased region" description="Low complexity" evidence="12">
    <location>
        <begin position="39"/>
        <end position="52"/>
    </location>
</feature>
<dbReference type="SMART" id="SM00304">
    <property type="entry name" value="HAMP"/>
    <property type="match status" value="1"/>
</dbReference>
<evidence type="ECO:0000256" key="9">
    <source>
        <dbReference type="ARBA" id="ARBA00022840"/>
    </source>
</evidence>
<feature type="compositionally biased region" description="Basic and acidic residues" evidence="12">
    <location>
        <begin position="916"/>
        <end position="927"/>
    </location>
</feature>
<dbReference type="Gene3D" id="6.10.340.10">
    <property type="match status" value="1"/>
</dbReference>
<evidence type="ECO:0000256" key="2">
    <source>
        <dbReference type="ARBA" id="ARBA00004370"/>
    </source>
</evidence>
<keyword evidence="11" id="KW-0902">Two-component regulatory system</keyword>
<feature type="compositionally biased region" description="Low complexity" evidence="12">
    <location>
        <begin position="761"/>
        <end position="773"/>
    </location>
</feature>
<dbReference type="InterPro" id="IPR050980">
    <property type="entry name" value="2C_sensor_his_kinase"/>
</dbReference>
<dbReference type="GO" id="GO:0016020">
    <property type="term" value="C:membrane"/>
    <property type="evidence" value="ECO:0007669"/>
    <property type="project" value="UniProtKB-SubCell"/>
</dbReference>
<feature type="region of interest" description="Disordered" evidence="12">
    <location>
        <begin position="738"/>
        <end position="1169"/>
    </location>
</feature>
<feature type="compositionally biased region" description="Polar residues" evidence="12">
    <location>
        <begin position="18"/>
        <end position="37"/>
    </location>
</feature>
<keyword evidence="8" id="KW-0418">Kinase</keyword>
<dbReference type="InterPro" id="IPR036890">
    <property type="entry name" value="HATPase_C_sf"/>
</dbReference>
<keyword evidence="6 13" id="KW-0812">Transmembrane</keyword>
<feature type="transmembrane region" description="Helical" evidence="13">
    <location>
        <begin position="373"/>
        <end position="394"/>
    </location>
</feature>
<dbReference type="InterPro" id="IPR013587">
    <property type="entry name" value="Nitrate/nitrite_sensing"/>
</dbReference>
<keyword evidence="10 13" id="KW-1133">Transmembrane helix</keyword>
<evidence type="ECO:0000259" key="14">
    <source>
        <dbReference type="SMART" id="SM00304"/>
    </source>
</evidence>
<dbReference type="Proteomes" id="UP000641932">
    <property type="component" value="Unassembled WGS sequence"/>
</dbReference>
<sequence length="1169" mass="126952">MAFPGREVVGRVRRKNTVPGQRSQARDPQQASSSRGNFTPPSSTQQPPVSSDDSGDFELPAASGNRLALHNWRVPTRLMAILFIPVVTGLIFAGLRVANSVDFAQQAAEAERVAKLARSATTLADALQNERDATALPLTRGQRNAPIVTQFREKTDAAMRRFESDVSKIHDNTRVENRIKAAQANLASLPLLRTNAFRSDLMPLATPQAYSEMFRPLTAFDNELGFGSTKVTSRGRAVYAVSLAKASSSTKRALVMTALARDTMTRQDPIAIQAAVTLQVTADTEFLTGALPEDVLLYNETVTGDQLRDSSNYLTRVLSVPPGKSLSAAGLQPNDWYKASSVEIGLLRKVELKITDHLVGDAQEIRANAEKDAVINGAAALLALALAGLLTFFVSRSMVRGMGVLRTSAIDIAENRLPSLVENLSKTDPGRIDTRVKPIPLFGRDEIGEVARAFDQVHRETVRLAAEQALLRGNVNAIFTNLSRRNQGLIQRQLTLITDLENHETEPDQLENLFKLDHLATRMRRNGENLLVLAGEEPGRRWTQPVPLVDVLRAAASEVEQYERVELFGIPETEIHGTAVNDLVHLLAELLENATSFSSPQTKVRVNGTRLPDGRVMVEIHDKGIGLTPEDFADINHKLAEPPTVDVSIARRMGLFVVGRLAKKHGVRVQLRPSGESAGTTSLVMLPEPITHGGAAPVPDSDFTVSRIVPEHEMNAYEDSARTAADLGFDESRYAVAEEPDAPALDSMGRSLKRRERRAALEASQGAASSEAQEQQERPLFRDEAAASASAPAPAPAPAGNDFETQAFNPFDNQPPYLDDRFFGNDPPSGAGNGLGNGQDPQQGQDGGQDESGYGLGFEGSQDYAGQDYPGQGYAGPEYEGQGYAGQGYEGQEYEGRNGFEDRSGFTAVNGYGGRRTTERDLGREFDEYYAGGHPSYGEQPQYDTGQFESEQYDAGQYAEQPSYDTSEFDNSPYSEQSQYTQEFGQDDYTDYDAGTSEQPQPAQPDYAPEGYGDAPSDEDVGFTENGLPRRRPGTQAPGSGQETWRKPAQTPSEEPAARDDSASANAVSANADDSEWRSANDDTWRRAAKVREPQAGGVTPSGLPRRVPKANLVPGTAQQTPQGGPQVSRAPDEVRGRLTSLRRGIQQGRSAVSDSNGEGPHSPDHQER</sequence>
<dbReference type="InterPro" id="IPR003594">
    <property type="entry name" value="HATPase_dom"/>
</dbReference>
<evidence type="ECO:0000256" key="4">
    <source>
        <dbReference type="ARBA" id="ARBA00022553"/>
    </source>
</evidence>
<feature type="compositionally biased region" description="Polar residues" evidence="12">
    <location>
        <begin position="963"/>
        <end position="984"/>
    </location>
</feature>
<feature type="domain" description="Histidine kinase/HSP90-like ATPase" evidence="15">
    <location>
        <begin position="578"/>
        <end position="690"/>
    </location>
</feature>
<keyword evidence="13" id="KW-0472">Membrane</keyword>
<evidence type="ECO:0000256" key="6">
    <source>
        <dbReference type="ARBA" id="ARBA00022692"/>
    </source>
</evidence>
<dbReference type="AlphaFoldDB" id="A0A917ZZ58"/>
<feature type="compositionally biased region" description="Polar residues" evidence="12">
    <location>
        <begin position="803"/>
        <end position="812"/>
    </location>
</feature>
<feature type="compositionally biased region" description="Low complexity" evidence="12">
    <location>
        <begin position="869"/>
        <end position="882"/>
    </location>
</feature>
<feature type="compositionally biased region" description="Basic and acidic residues" evidence="12">
    <location>
        <begin position="894"/>
        <end position="904"/>
    </location>
</feature>
<feature type="region of interest" description="Disordered" evidence="12">
    <location>
        <begin position="1"/>
        <end position="58"/>
    </location>
</feature>
<comment type="caution">
    <text evidence="16">The sequence shown here is derived from an EMBL/GenBank/DDBJ whole genome shotgun (WGS) entry which is preliminary data.</text>
</comment>
<evidence type="ECO:0000256" key="1">
    <source>
        <dbReference type="ARBA" id="ARBA00000085"/>
    </source>
</evidence>
<dbReference type="Pfam" id="PF00672">
    <property type="entry name" value="HAMP"/>
    <property type="match status" value="1"/>
</dbReference>
<evidence type="ECO:0000256" key="3">
    <source>
        <dbReference type="ARBA" id="ARBA00012438"/>
    </source>
</evidence>
<evidence type="ECO:0000313" key="17">
    <source>
        <dbReference type="Proteomes" id="UP000641932"/>
    </source>
</evidence>
<reference evidence="16" key="2">
    <citation type="submission" date="2020-09" db="EMBL/GenBank/DDBJ databases">
        <authorList>
            <person name="Sun Q."/>
            <person name="Zhou Y."/>
        </authorList>
    </citation>
    <scope>NUCLEOTIDE SEQUENCE</scope>
    <source>
        <strain evidence="16">CGMCC 4.7201</strain>
    </source>
</reference>
<dbReference type="PANTHER" id="PTHR44936:SF9">
    <property type="entry name" value="SENSOR PROTEIN CREC"/>
    <property type="match status" value="1"/>
</dbReference>
<keyword evidence="9" id="KW-0067">ATP-binding</keyword>
<evidence type="ECO:0000256" key="5">
    <source>
        <dbReference type="ARBA" id="ARBA00022679"/>
    </source>
</evidence>
<organism evidence="16 17">
    <name type="scientific">Wenjunlia tyrosinilytica</name>
    <dbReference type="NCBI Taxonomy" id="1544741"/>
    <lineage>
        <taxon>Bacteria</taxon>
        <taxon>Bacillati</taxon>
        <taxon>Actinomycetota</taxon>
        <taxon>Actinomycetes</taxon>
        <taxon>Kitasatosporales</taxon>
        <taxon>Streptomycetaceae</taxon>
        <taxon>Wenjunlia</taxon>
    </lineage>
</organism>
<keyword evidence="17" id="KW-1185">Reference proteome</keyword>
<evidence type="ECO:0000256" key="11">
    <source>
        <dbReference type="ARBA" id="ARBA00023012"/>
    </source>
</evidence>
<feature type="compositionally biased region" description="Low complexity" evidence="12">
    <location>
        <begin position="1063"/>
        <end position="1072"/>
    </location>
</feature>
<feature type="transmembrane region" description="Helical" evidence="13">
    <location>
        <begin position="78"/>
        <end position="98"/>
    </location>
</feature>
<keyword evidence="4" id="KW-0597">Phosphoprotein</keyword>
<feature type="compositionally biased region" description="Low complexity" evidence="12">
    <location>
        <begin position="1115"/>
        <end position="1127"/>
    </location>
</feature>
<dbReference type="EMBL" id="BMMS01000094">
    <property type="protein sequence ID" value="GGP01271.1"/>
    <property type="molecule type" value="Genomic_DNA"/>
</dbReference>
<keyword evidence="5" id="KW-0808">Transferase</keyword>
<evidence type="ECO:0000256" key="8">
    <source>
        <dbReference type="ARBA" id="ARBA00022777"/>
    </source>
</evidence>
<dbReference type="EC" id="2.7.13.3" evidence="3"/>
<feature type="compositionally biased region" description="Basic and acidic residues" evidence="12">
    <location>
        <begin position="1075"/>
        <end position="1093"/>
    </location>
</feature>
<dbReference type="GO" id="GO:0004673">
    <property type="term" value="F:protein histidine kinase activity"/>
    <property type="evidence" value="ECO:0007669"/>
    <property type="project" value="UniProtKB-EC"/>
</dbReference>
<reference evidence="16" key="1">
    <citation type="journal article" date="2014" name="Int. J. Syst. Evol. Microbiol.">
        <title>Complete genome sequence of Corynebacterium casei LMG S-19264T (=DSM 44701T), isolated from a smear-ripened cheese.</title>
        <authorList>
            <consortium name="US DOE Joint Genome Institute (JGI-PGF)"/>
            <person name="Walter F."/>
            <person name="Albersmeier A."/>
            <person name="Kalinowski J."/>
            <person name="Ruckert C."/>
        </authorList>
    </citation>
    <scope>NUCLEOTIDE SEQUENCE</scope>
    <source>
        <strain evidence="16">CGMCC 4.7201</strain>
    </source>
</reference>
<dbReference type="Pfam" id="PF02518">
    <property type="entry name" value="HATPase_c"/>
    <property type="match status" value="1"/>
</dbReference>
<dbReference type="SMART" id="SM00387">
    <property type="entry name" value="HATPase_c"/>
    <property type="match status" value="1"/>
</dbReference>
<evidence type="ECO:0000313" key="16">
    <source>
        <dbReference type="EMBL" id="GGP01271.1"/>
    </source>
</evidence>
<gene>
    <name evidence="16" type="ORF">GCM10012280_71790</name>
</gene>
<dbReference type="Gene3D" id="3.30.565.10">
    <property type="entry name" value="Histidine kinase-like ATPase, C-terminal domain"/>
    <property type="match status" value="1"/>
</dbReference>
<evidence type="ECO:0000256" key="13">
    <source>
        <dbReference type="SAM" id="Phobius"/>
    </source>
</evidence>
<feature type="compositionally biased region" description="Polar residues" evidence="12">
    <location>
        <begin position="1148"/>
        <end position="1157"/>
    </location>
</feature>
<feature type="domain" description="HAMP" evidence="14">
    <location>
        <begin position="396"/>
        <end position="466"/>
    </location>
</feature>
<evidence type="ECO:0000256" key="7">
    <source>
        <dbReference type="ARBA" id="ARBA00022741"/>
    </source>
</evidence>
<protein>
    <recommendedName>
        <fullName evidence="3">histidine kinase</fullName>
        <ecNumber evidence="3">2.7.13.3</ecNumber>
    </recommendedName>
</protein>